<sequence>MRGECPDLKKKLKNHTLKKIRAMLATWSDEDEEDQVENESDEEEVTCLMARHEENTELSSSFEDFTTDEWEEAYAVITRNDLPVVTIS</sequence>
<evidence type="ECO:0000313" key="1">
    <source>
        <dbReference type="EMBL" id="MQM21978.1"/>
    </source>
</evidence>
<proteinExistence type="predicted"/>
<dbReference type="AlphaFoldDB" id="A0A843XPY9"/>
<comment type="caution">
    <text evidence="1">The sequence shown here is derived from an EMBL/GenBank/DDBJ whole genome shotgun (WGS) entry which is preliminary data.</text>
</comment>
<keyword evidence="2" id="KW-1185">Reference proteome</keyword>
<reference evidence="1" key="1">
    <citation type="submission" date="2017-07" db="EMBL/GenBank/DDBJ databases">
        <title>Taro Niue Genome Assembly and Annotation.</title>
        <authorList>
            <person name="Atibalentja N."/>
            <person name="Keating K."/>
            <person name="Fields C.J."/>
        </authorList>
    </citation>
    <scope>NUCLEOTIDE SEQUENCE</scope>
    <source>
        <strain evidence="1">Niue_2</strain>
        <tissue evidence="1">Leaf</tissue>
    </source>
</reference>
<dbReference type="Proteomes" id="UP000652761">
    <property type="component" value="Unassembled WGS sequence"/>
</dbReference>
<gene>
    <name evidence="1" type="ORF">Taro_055025</name>
</gene>
<dbReference type="EMBL" id="NMUH01011905">
    <property type="protein sequence ID" value="MQM21978.1"/>
    <property type="molecule type" value="Genomic_DNA"/>
</dbReference>
<organism evidence="1 2">
    <name type="scientific">Colocasia esculenta</name>
    <name type="common">Wild taro</name>
    <name type="synonym">Arum esculentum</name>
    <dbReference type="NCBI Taxonomy" id="4460"/>
    <lineage>
        <taxon>Eukaryota</taxon>
        <taxon>Viridiplantae</taxon>
        <taxon>Streptophyta</taxon>
        <taxon>Embryophyta</taxon>
        <taxon>Tracheophyta</taxon>
        <taxon>Spermatophyta</taxon>
        <taxon>Magnoliopsida</taxon>
        <taxon>Liliopsida</taxon>
        <taxon>Araceae</taxon>
        <taxon>Aroideae</taxon>
        <taxon>Colocasieae</taxon>
        <taxon>Colocasia</taxon>
    </lineage>
</organism>
<evidence type="ECO:0000313" key="2">
    <source>
        <dbReference type="Proteomes" id="UP000652761"/>
    </source>
</evidence>
<protein>
    <submittedName>
        <fullName evidence="1">Uncharacterized protein</fullName>
    </submittedName>
</protein>
<accession>A0A843XPY9</accession>
<name>A0A843XPY9_COLES</name>